<dbReference type="SMART" id="SM00862">
    <property type="entry name" value="Trans_reg_C"/>
    <property type="match status" value="1"/>
</dbReference>
<keyword evidence="4" id="KW-1185">Reference proteome</keyword>
<evidence type="ECO:0000259" key="2">
    <source>
        <dbReference type="SMART" id="SM00862"/>
    </source>
</evidence>
<reference evidence="3 4" key="1">
    <citation type="submission" date="2024-06" db="EMBL/GenBank/DDBJ databases">
        <title>Genomics of switchgrass bacterial isolates.</title>
        <authorList>
            <person name="Shade A."/>
        </authorList>
    </citation>
    <scope>NUCLEOTIDE SEQUENCE [LARGE SCALE GENOMIC DNA]</scope>
    <source>
        <strain evidence="3 4">PvP084</strain>
    </source>
</reference>
<keyword evidence="1" id="KW-0238">DNA-binding</keyword>
<feature type="domain" description="OmpR/PhoB-type" evidence="2">
    <location>
        <begin position="33"/>
        <end position="110"/>
    </location>
</feature>
<accession>A0ABV2NQ64</accession>
<dbReference type="EMBL" id="JBEPNW010000002">
    <property type="protein sequence ID" value="MET3868643.1"/>
    <property type="molecule type" value="Genomic_DNA"/>
</dbReference>
<evidence type="ECO:0000313" key="3">
    <source>
        <dbReference type="EMBL" id="MET3868643.1"/>
    </source>
</evidence>
<evidence type="ECO:0000313" key="4">
    <source>
        <dbReference type="Proteomes" id="UP001549119"/>
    </source>
</evidence>
<dbReference type="Gene3D" id="1.10.10.10">
    <property type="entry name" value="Winged helix-like DNA-binding domain superfamily/Winged helix DNA-binding domain"/>
    <property type="match status" value="1"/>
</dbReference>
<organism evidence="3 4">
    <name type="scientific">Methylobacterium radiotolerans</name>
    <dbReference type="NCBI Taxonomy" id="31998"/>
    <lineage>
        <taxon>Bacteria</taxon>
        <taxon>Pseudomonadati</taxon>
        <taxon>Pseudomonadota</taxon>
        <taxon>Alphaproteobacteria</taxon>
        <taxon>Hyphomicrobiales</taxon>
        <taxon>Methylobacteriaceae</taxon>
        <taxon>Methylobacterium</taxon>
    </lineage>
</organism>
<dbReference type="InterPro" id="IPR016032">
    <property type="entry name" value="Sig_transdc_resp-reg_C-effctor"/>
</dbReference>
<protein>
    <submittedName>
        <fullName evidence="3">Two-component system cell cycle response regulator CtrA</fullName>
    </submittedName>
</protein>
<name>A0ABV2NQ64_9HYPH</name>
<gene>
    <name evidence="3" type="ORF">ABIC20_005952</name>
</gene>
<comment type="caution">
    <text evidence="3">The sequence shown here is derived from an EMBL/GenBank/DDBJ whole genome shotgun (WGS) entry which is preliminary data.</text>
</comment>
<sequence length="126" mass="14287">MDVERRLEVVEQENLLLRERIAFLEAILIDCARLPVEWGLTQQETRVFGTLVNREVATKDAVMAALYSDRAGSEGEIEPKIVDVFVCKIRKKLKPFGIEIRTVWGQGYALKPDIRSAYRHASKAAA</sequence>
<dbReference type="InterPro" id="IPR036388">
    <property type="entry name" value="WH-like_DNA-bd_sf"/>
</dbReference>
<dbReference type="Proteomes" id="UP001549119">
    <property type="component" value="Unassembled WGS sequence"/>
</dbReference>
<dbReference type="SUPFAM" id="SSF46894">
    <property type="entry name" value="C-terminal effector domain of the bipartite response regulators"/>
    <property type="match status" value="1"/>
</dbReference>
<dbReference type="Pfam" id="PF00486">
    <property type="entry name" value="Trans_reg_C"/>
    <property type="match status" value="1"/>
</dbReference>
<dbReference type="InterPro" id="IPR001867">
    <property type="entry name" value="OmpR/PhoB-type_DNA-bd"/>
</dbReference>
<evidence type="ECO:0000256" key="1">
    <source>
        <dbReference type="ARBA" id="ARBA00023125"/>
    </source>
</evidence>
<proteinExistence type="predicted"/>
<dbReference type="RefSeq" id="WP_209650321.1">
    <property type="nucleotide sequence ID" value="NZ_JBEPNV010000001.1"/>
</dbReference>